<dbReference type="Proteomes" id="UP000283601">
    <property type="component" value="Unassembled WGS sequence"/>
</dbReference>
<dbReference type="Gene3D" id="1.10.443.10">
    <property type="entry name" value="Intergrase catalytic core"/>
    <property type="match status" value="1"/>
</dbReference>
<dbReference type="EMBL" id="WCUV01000012">
    <property type="protein sequence ID" value="KAB4088944.1"/>
    <property type="molecule type" value="Genomic_DNA"/>
</dbReference>
<evidence type="ECO:0000313" key="10">
    <source>
        <dbReference type="EMBL" id="RHE23257.1"/>
    </source>
</evidence>
<evidence type="ECO:0000313" key="6">
    <source>
        <dbReference type="EMBL" id="KAB4211770.1"/>
    </source>
</evidence>
<dbReference type="Proteomes" id="UP000487221">
    <property type="component" value="Unassembled WGS sequence"/>
</dbReference>
<evidence type="ECO:0000313" key="14">
    <source>
        <dbReference type="Proteomes" id="UP000432488"/>
    </source>
</evidence>
<dbReference type="SUPFAM" id="SSF56349">
    <property type="entry name" value="DNA breaking-rejoining enzymes"/>
    <property type="match status" value="1"/>
</dbReference>
<dbReference type="Gene3D" id="1.10.150.130">
    <property type="match status" value="1"/>
</dbReference>
<comment type="caution">
    <text evidence="10">The sequence shown here is derived from an EMBL/GenBank/DDBJ whole genome shotgun (WGS) entry which is preliminary data.</text>
</comment>
<evidence type="ECO:0000256" key="2">
    <source>
        <dbReference type="ARBA" id="ARBA00023172"/>
    </source>
</evidence>
<dbReference type="InterPro" id="IPR011010">
    <property type="entry name" value="DNA_brk_join_enz"/>
</dbReference>
<evidence type="ECO:0000259" key="3">
    <source>
        <dbReference type="Pfam" id="PF13102"/>
    </source>
</evidence>
<evidence type="ECO:0000313" key="5">
    <source>
        <dbReference type="EMBL" id="KAB4183444.1"/>
    </source>
</evidence>
<gene>
    <name evidence="10" type="ORF">DW758_10590</name>
    <name evidence="9" type="ORF">DWY92_06665</name>
    <name evidence="8" type="ORF">DXB37_07005</name>
    <name evidence="6" type="ORF">GAP55_12375</name>
    <name evidence="5" type="ORF">GAQ44_11195</name>
    <name evidence="4" type="ORF">GAQ56_16345</name>
    <name evidence="7" type="ORF">JQN06_02885</name>
</gene>
<keyword evidence="1" id="KW-0238">DNA-binding</keyword>
<dbReference type="EMBL" id="QSVA01000005">
    <property type="protein sequence ID" value="RGN94915.1"/>
    <property type="molecule type" value="Genomic_DNA"/>
</dbReference>
<evidence type="ECO:0000313" key="15">
    <source>
        <dbReference type="Proteomes" id="UP000466952"/>
    </source>
</evidence>
<name>A0A139KA59_BACUN</name>
<evidence type="ECO:0000313" key="13">
    <source>
        <dbReference type="Proteomes" id="UP000283680"/>
    </source>
</evidence>
<dbReference type="PANTHER" id="PTHR30349:SF64">
    <property type="entry name" value="PROPHAGE INTEGRASE INTD-RELATED"/>
    <property type="match status" value="1"/>
</dbReference>
<dbReference type="GO" id="GO:0006310">
    <property type="term" value="P:DNA recombination"/>
    <property type="evidence" value="ECO:0007669"/>
    <property type="project" value="UniProtKB-KW"/>
</dbReference>
<dbReference type="InterPro" id="IPR050090">
    <property type="entry name" value="Tyrosine_recombinase_XerCD"/>
</dbReference>
<dbReference type="InterPro" id="IPR013762">
    <property type="entry name" value="Integrase-like_cat_sf"/>
</dbReference>
<evidence type="ECO:0000313" key="7">
    <source>
        <dbReference type="EMBL" id="MBT8725122.1"/>
    </source>
</evidence>
<evidence type="ECO:0000313" key="17">
    <source>
        <dbReference type="Proteomes" id="UP001196342"/>
    </source>
</evidence>
<dbReference type="EMBL" id="WCTY01000019">
    <property type="protein sequence ID" value="KAB4183444.1"/>
    <property type="molecule type" value="Genomic_DNA"/>
</dbReference>
<sequence length="425" mass="49661">MYTINIRGKQNPKDTKMVKLEIIFFKTGYARVPKVINITGLLKDWDVKSQSFRVGSAEATTKNKLLFDLRTKYLHVADTWEMEGRNWSPVQLSHCFDEIKAAKPEVKVKSVQQMIDYLEETFKNKKRIKNGQIVDSTTNAKRYVYLKRELQAFTKEKYEKAFSSYFFTDITEEFLLDFAFWLKERGIRNGNKAGLTHKLRLLRAVCRQAEKKEMYGVNMDNFLCLGDDINWPETTSRAVPETVIAKIANVDRTLFTKKEQLHLDLFLFSYYTGGMANVDVCNLTWDLVQEDRIVYERIKFPKTAKPELLSKAKAIMNKYRGQSYGNYVFPVFTHKHTTTSKKTTRVKQISTRLSQTLTKACKMLRIKENITWYSARGSFISKMVDAGNNPYVVAEMAGNSPLTIYKHYYKNTKREEIKRQMEEMF</sequence>
<dbReference type="PANTHER" id="PTHR30349">
    <property type="entry name" value="PHAGE INTEGRASE-RELATED"/>
    <property type="match status" value="1"/>
</dbReference>
<reference evidence="14 15" key="2">
    <citation type="journal article" date="2019" name="Nat. Med.">
        <title>A library of human gut bacterial isolates paired with longitudinal multiomics data enables mechanistic microbiome research.</title>
        <authorList>
            <person name="Poyet M."/>
            <person name="Groussin M."/>
            <person name="Gibbons S.M."/>
            <person name="Avila-Pacheco J."/>
            <person name="Jiang X."/>
            <person name="Kearney S.M."/>
            <person name="Perrotta A.R."/>
            <person name="Berdy B."/>
            <person name="Zhao S."/>
            <person name="Lieberman T.D."/>
            <person name="Swanson P.K."/>
            <person name="Smith M."/>
            <person name="Roesemann S."/>
            <person name="Alexander J.E."/>
            <person name="Rich S.A."/>
            <person name="Livny J."/>
            <person name="Vlamakis H."/>
            <person name="Clish C."/>
            <person name="Bullock K."/>
            <person name="Deik A."/>
            <person name="Scott J."/>
            <person name="Pierce K.A."/>
            <person name="Xavier R.J."/>
            <person name="Alm E.J."/>
        </authorList>
    </citation>
    <scope>NUCLEOTIDE SEQUENCE [LARGE SCALE GENOMIC DNA]</scope>
    <source>
        <strain evidence="6 15">BIOML-A11</strain>
        <strain evidence="5 16">BIOML-A19</strain>
        <strain evidence="4 14">BIOML-A42</strain>
    </source>
</reference>
<evidence type="ECO:0000313" key="4">
    <source>
        <dbReference type="EMBL" id="KAB4088944.1"/>
    </source>
</evidence>
<dbReference type="GO" id="GO:0003677">
    <property type="term" value="F:DNA binding"/>
    <property type="evidence" value="ECO:0007669"/>
    <property type="project" value="UniProtKB-KW"/>
</dbReference>
<dbReference type="Proteomes" id="UP000466952">
    <property type="component" value="Unassembled WGS sequence"/>
</dbReference>
<feature type="domain" description="Phage integrase SAM-like" evidence="3">
    <location>
        <begin position="115"/>
        <end position="216"/>
    </location>
</feature>
<dbReference type="InterPro" id="IPR025269">
    <property type="entry name" value="SAM-like_dom"/>
</dbReference>
<accession>A0A139KA59</accession>
<evidence type="ECO:0000313" key="12">
    <source>
        <dbReference type="Proteomes" id="UP000283601"/>
    </source>
</evidence>
<dbReference type="EMBL" id="JAFBJK010000002">
    <property type="protein sequence ID" value="MBT8725122.1"/>
    <property type="molecule type" value="Genomic_DNA"/>
</dbReference>
<dbReference type="InterPro" id="IPR010998">
    <property type="entry name" value="Integrase_recombinase_N"/>
</dbReference>
<organism evidence="10 12">
    <name type="scientific">Bacteroides uniformis</name>
    <dbReference type="NCBI Taxonomy" id="820"/>
    <lineage>
        <taxon>Bacteria</taxon>
        <taxon>Pseudomonadati</taxon>
        <taxon>Bacteroidota</taxon>
        <taxon>Bacteroidia</taxon>
        <taxon>Bacteroidales</taxon>
        <taxon>Bacteroidaceae</taxon>
        <taxon>Bacteroides</taxon>
    </lineage>
</organism>
<dbReference type="GO" id="GO:0015074">
    <property type="term" value="P:DNA integration"/>
    <property type="evidence" value="ECO:0007669"/>
    <property type="project" value="InterPro"/>
</dbReference>
<dbReference type="AlphaFoldDB" id="A0A139KA59"/>
<evidence type="ECO:0000313" key="11">
    <source>
        <dbReference type="Proteomes" id="UP000260759"/>
    </source>
</evidence>
<evidence type="ECO:0000313" key="16">
    <source>
        <dbReference type="Proteomes" id="UP000487221"/>
    </source>
</evidence>
<dbReference type="Proteomes" id="UP000260759">
    <property type="component" value="Unassembled WGS sequence"/>
</dbReference>
<dbReference type="Pfam" id="PF13102">
    <property type="entry name" value="Phage_int_SAM_5"/>
    <property type="match status" value="1"/>
</dbReference>
<reference evidence="11 12" key="1">
    <citation type="submission" date="2018-08" db="EMBL/GenBank/DDBJ databases">
        <title>A genome reference for cultivated species of the human gut microbiota.</title>
        <authorList>
            <person name="Zou Y."/>
            <person name="Xue W."/>
            <person name="Luo G."/>
        </authorList>
    </citation>
    <scope>NUCLEOTIDE SEQUENCE [LARGE SCALE GENOMIC DNA]</scope>
    <source>
        <strain evidence="9 13">AF28-11</strain>
        <strain evidence="10 12">AM29-12AC</strain>
        <strain evidence="8 11">OM03-4</strain>
    </source>
</reference>
<dbReference type="GeneID" id="98672189"/>
<evidence type="ECO:0000256" key="1">
    <source>
        <dbReference type="ARBA" id="ARBA00023125"/>
    </source>
</evidence>
<dbReference type="Proteomes" id="UP000432488">
    <property type="component" value="Unassembled WGS sequence"/>
</dbReference>
<protein>
    <submittedName>
        <fullName evidence="7">Phage integrase SAM-like domain-containing protein</fullName>
    </submittedName>
    <submittedName>
        <fullName evidence="4">Site-specific integrase</fullName>
    </submittedName>
</protein>
<proteinExistence type="predicted"/>
<keyword evidence="17" id="KW-1185">Reference proteome</keyword>
<dbReference type="RefSeq" id="WP_004293508.1">
    <property type="nucleotide sequence ID" value="NZ_CACRTC010000049.1"/>
</dbReference>
<dbReference type="EMBL" id="QRTH01000002">
    <property type="protein sequence ID" value="RGQ53345.1"/>
    <property type="molecule type" value="Genomic_DNA"/>
</dbReference>
<reference evidence="7 17" key="3">
    <citation type="submission" date="2020-12" db="EMBL/GenBank/DDBJ databases">
        <title>Microorganisms.</title>
        <authorList>
            <person name="Matos J."/>
            <person name="Faleiro L."/>
            <person name="Duarte I."/>
        </authorList>
    </citation>
    <scope>NUCLEOTIDE SEQUENCE [LARGE SCALE GENOMIC DNA]</scope>
    <source>
        <strain evidence="7 17">PtFD3Pch2</strain>
    </source>
</reference>
<dbReference type="Proteomes" id="UP000283680">
    <property type="component" value="Unassembled WGS sequence"/>
</dbReference>
<dbReference type="EMBL" id="WCTR01000008">
    <property type="protein sequence ID" value="KAB4211770.1"/>
    <property type="molecule type" value="Genomic_DNA"/>
</dbReference>
<keyword evidence="2" id="KW-0233">DNA recombination</keyword>
<dbReference type="Proteomes" id="UP001196342">
    <property type="component" value="Unassembled WGS sequence"/>
</dbReference>
<evidence type="ECO:0000313" key="9">
    <source>
        <dbReference type="EMBL" id="RGQ53345.1"/>
    </source>
</evidence>
<dbReference type="EMBL" id="QSJZ01000007">
    <property type="protein sequence ID" value="RHE23257.1"/>
    <property type="molecule type" value="Genomic_DNA"/>
</dbReference>
<evidence type="ECO:0000313" key="8">
    <source>
        <dbReference type="EMBL" id="RGN94915.1"/>
    </source>
</evidence>